<evidence type="ECO:0000313" key="3">
    <source>
        <dbReference type="Proteomes" id="UP000242755"/>
    </source>
</evidence>
<organism evidence="2 3">
    <name type="scientific">Brevibacterium ravenspurgense</name>
    <dbReference type="NCBI Taxonomy" id="479117"/>
    <lineage>
        <taxon>Bacteria</taxon>
        <taxon>Bacillati</taxon>
        <taxon>Actinomycetota</taxon>
        <taxon>Actinomycetes</taxon>
        <taxon>Micrococcales</taxon>
        <taxon>Brevibacteriaceae</taxon>
        <taxon>Brevibacterium</taxon>
    </lineage>
</organism>
<dbReference type="InterPro" id="IPR049249">
    <property type="entry name" value="DUF6882"/>
</dbReference>
<protein>
    <submittedName>
        <fullName evidence="2">Uncharacterized protein</fullName>
    </submittedName>
</protein>
<feature type="compositionally biased region" description="Low complexity" evidence="1">
    <location>
        <begin position="316"/>
        <end position="329"/>
    </location>
</feature>
<dbReference type="Pfam" id="PF21813">
    <property type="entry name" value="DUF6882"/>
    <property type="match status" value="1"/>
</dbReference>
<comment type="caution">
    <text evidence="2">The sequence shown here is derived from an EMBL/GenBank/DDBJ whole genome shotgun (WGS) entry which is preliminary data.</text>
</comment>
<sequence>MSELTTLLQQAAFGSIEAQRTFEALLAQTNGEWEVDLQRGHIVFGDQLHADVHLLGSTDTVSGTWRWAWSELSDFSGPVVELAKAVRDYGQREGINNLTLDEFKAGDDDALSLVIAAKRITGHWVHYPLKTGTMTVWTLLDVQGFSDIEPTIRSVVKALAAGVKSGGITDHRQALLDYAALRGFATTPLEGSSLRILLTDGSADTDFDEQSRLTNCQVHAPLEGEAQEQFAAAQPVTPQSVPIEVDFSVAAPAEQQAEDKPEPALGEHYTGAGEVDEPTPERPAAEEPAAAAEETEKAPADEKAEAPREPAEDKPAAQQQAPEQTPVQDQPKKKKKGFFGRLFGR</sequence>
<evidence type="ECO:0000256" key="1">
    <source>
        <dbReference type="SAM" id="MobiDB-lite"/>
    </source>
</evidence>
<dbReference type="STRING" id="1176165.GCA_001584405_00891"/>
<feature type="compositionally biased region" description="Basic residues" evidence="1">
    <location>
        <begin position="332"/>
        <end position="345"/>
    </location>
</feature>
<evidence type="ECO:0000313" key="2">
    <source>
        <dbReference type="EMBL" id="PKY70510.1"/>
    </source>
</evidence>
<dbReference type="AlphaFoldDB" id="A0A2I1IHB3"/>
<gene>
    <name evidence="2" type="ORF">CYJ40_05175</name>
</gene>
<dbReference type="Proteomes" id="UP000242755">
    <property type="component" value="Unassembled WGS sequence"/>
</dbReference>
<dbReference type="RefSeq" id="WP_101672280.1">
    <property type="nucleotide sequence ID" value="NZ_PKGO01000004.1"/>
</dbReference>
<feature type="region of interest" description="Disordered" evidence="1">
    <location>
        <begin position="252"/>
        <end position="345"/>
    </location>
</feature>
<name>A0A2I1IHB3_9MICO</name>
<reference evidence="2 3" key="1">
    <citation type="submission" date="2017-12" db="EMBL/GenBank/DDBJ databases">
        <title>Phylogenetic diversity of female urinary microbiome.</title>
        <authorList>
            <person name="Thomas-White K."/>
            <person name="Wolfe A.J."/>
        </authorList>
    </citation>
    <scope>NUCLEOTIDE SEQUENCE [LARGE SCALE GENOMIC DNA]</scope>
    <source>
        <strain evidence="2 3">UMB0426</strain>
    </source>
</reference>
<proteinExistence type="predicted"/>
<feature type="compositionally biased region" description="Basic and acidic residues" evidence="1">
    <location>
        <begin position="294"/>
        <end position="315"/>
    </location>
</feature>
<accession>A0A2I1IHB3</accession>
<dbReference type="EMBL" id="PKGO01000004">
    <property type="protein sequence ID" value="PKY70510.1"/>
    <property type="molecule type" value="Genomic_DNA"/>
</dbReference>